<evidence type="ECO:0000313" key="2">
    <source>
        <dbReference type="Proteomes" id="UP001359559"/>
    </source>
</evidence>
<name>A0AAN9IR67_CLITE</name>
<reference evidence="1 2" key="1">
    <citation type="submission" date="2024-01" db="EMBL/GenBank/DDBJ databases">
        <title>The genomes of 5 underutilized Papilionoideae crops provide insights into root nodulation and disease resistance.</title>
        <authorList>
            <person name="Yuan L."/>
        </authorList>
    </citation>
    <scope>NUCLEOTIDE SEQUENCE [LARGE SCALE GENOMIC DNA]</scope>
    <source>
        <strain evidence="1">LY-2023</strain>
        <tissue evidence="1">Leaf</tissue>
    </source>
</reference>
<sequence>MPFTLIPPESSPFIIKGALRGPTNSFSIVPYHPFSLSRKENHVHIHLPITINTQLYLPHFPISPSSLPTFHRHNLLLLQF</sequence>
<keyword evidence="2" id="KW-1185">Reference proteome</keyword>
<dbReference type="AlphaFoldDB" id="A0AAN9IR67"/>
<protein>
    <submittedName>
        <fullName evidence="1">Uncharacterized protein</fullName>
    </submittedName>
</protein>
<proteinExistence type="predicted"/>
<dbReference type="Proteomes" id="UP001359559">
    <property type="component" value="Unassembled WGS sequence"/>
</dbReference>
<gene>
    <name evidence="1" type="ORF">RJT34_19276</name>
</gene>
<organism evidence="1 2">
    <name type="scientific">Clitoria ternatea</name>
    <name type="common">Butterfly pea</name>
    <dbReference type="NCBI Taxonomy" id="43366"/>
    <lineage>
        <taxon>Eukaryota</taxon>
        <taxon>Viridiplantae</taxon>
        <taxon>Streptophyta</taxon>
        <taxon>Embryophyta</taxon>
        <taxon>Tracheophyta</taxon>
        <taxon>Spermatophyta</taxon>
        <taxon>Magnoliopsida</taxon>
        <taxon>eudicotyledons</taxon>
        <taxon>Gunneridae</taxon>
        <taxon>Pentapetalae</taxon>
        <taxon>rosids</taxon>
        <taxon>fabids</taxon>
        <taxon>Fabales</taxon>
        <taxon>Fabaceae</taxon>
        <taxon>Papilionoideae</taxon>
        <taxon>50 kb inversion clade</taxon>
        <taxon>NPAAA clade</taxon>
        <taxon>indigoferoid/millettioid clade</taxon>
        <taxon>Phaseoleae</taxon>
        <taxon>Clitoria</taxon>
    </lineage>
</organism>
<comment type="caution">
    <text evidence="1">The sequence shown here is derived from an EMBL/GenBank/DDBJ whole genome shotgun (WGS) entry which is preliminary data.</text>
</comment>
<accession>A0AAN9IR67</accession>
<dbReference type="EMBL" id="JAYKXN010000005">
    <property type="protein sequence ID" value="KAK7284529.1"/>
    <property type="molecule type" value="Genomic_DNA"/>
</dbReference>
<evidence type="ECO:0000313" key="1">
    <source>
        <dbReference type="EMBL" id="KAK7284529.1"/>
    </source>
</evidence>